<evidence type="ECO:0000313" key="2">
    <source>
        <dbReference type="EMBL" id="QJY44489.1"/>
    </source>
</evidence>
<keyword evidence="2" id="KW-0378">Hydrolase</keyword>
<gene>
    <name evidence="2" type="ORF">HOP40_00405</name>
</gene>
<dbReference type="InterPro" id="IPR000639">
    <property type="entry name" value="Epox_hydrolase-like"/>
</dbReference>
<dbReference type="Gene3D" id="3.40.50.1820">
    <property type="entry name" value="alpha/beta hydrolase"/>
    <property type="match status" value="1"/>
</dbReference>
<organism evidence="2 3">
    <name type="scientific">Pseudonocardia broussonetiae</name>
    <dbReference type="NCBI Taxonomy" id="2736640"/>
    <lineage>
        <taxon>Bacteria</taxon>
        <taxon>Bacillati</taxon>
        <taxon>Actinomycetota</taxon>
        <taxon>Actinomycetes</taxon>
        <taxon>Pseudonocardiales</taxon>
        <taxon>Pseudonocardiaceae</taxon>
        <taxon>Pseudonocardia</taxon>
    </lineage>
</organism>
<dbReference type="PANTHER" id="PTHR43194">
    <property type="entry name" value="HYDROLASE ALPHA/BETA FOLD FAMILY"/>
    <property type="match status" value="1"/>
</dbReference>
<name>A0A6M6JDC7_9PSEU</name>
<dbReference type="InterPro" id="IPR029058">
    <property type="entry name" value="AB_hydrolase_fold"/>
</dbReference>
<dbReference type="Proteomes" id="UP000505377">
    <property type="component" value="Chromosome"/>
</dbReference>
<dbReference type="InterPro" id="IPR050228">
    <property type="entry name" value="Carboxylesterase_BioH"/>
</dbReference>
<feature type="domain" description="AB hydrolase-1" evidence="1">
    <location>
        <begin position="29"/>
        <end position="257"/>
    </location>
</feature>
<dbReference type="GO" id="GO:0016787">
    <property type="term" value="F:hydrolase activity"/>
    <property type="evidence" value="ECO:0007669"/>
    <property type="project" value="UniProtKB-KW"/>
</dbReference>
<dbReference type="EMBL" id="CP053564">
    <property type="protein sequence ID" value="QJY44489.1"/>
    <property type="molecule type" value="Genomic_DNA"/>
</dbReference>
<dbReference type="Pfam" id="PF00561">
    <property type="entry name" value="Abhydrolase_1"/>
    <property type="match status" value="1"/>
</dbReference>
<keyword evidence="3" id="KW-1185">Reference proteome</keyword>
<dbReference type="InterPro" id="IPR000073">
    <property type="entry name" value="AB_hydrolase_1"/>
</dbReference>
<dbReference type="PANTHER" id="PTHR43194:SF2">
    <property type="entry name" value="PEROXISOMAL MEMBRANE PROTEIN LPX1"/>
    <property type="match status" value="1"/>
</dbReference>
<proteinExistence type="predicted"/>
<sequence>MTATTHSTTATDGARVDYTEHHRSGAGRPVVLLAGFGAPATSWLHQVPALVRADHRVVTVDLPGHGTAGPTPDGSTMAGRADHLHALLEHLDLHGAVLVGGSMGGNTIWARVAAHGTGRLAGVVIADQTPTMVNTADWPHGFYGYTEANREAFFDDGIPGTGHGTPLWRRGLRLVRLLRAMRGARRTLSPADHVLLDDHGAADWRGTVRAVDVPVLFVAGAESELWPAAHADASAALTPRARAVTIPGAGHAVNMEQPAAFNRALLEFVQGLG</sequence>
<dbReference type="KEGG" id="pbro:HOP40_00405"/>
<protein>
    <submittedName>
        <fullName evidence="2">Alpha/beta hydrolase</fullName>
    </submittedName>
</protein>
<dbReference type="AlphaFoldDB" id="A0A6M6JDC7"/>
<dbReference type="RefSeq" id="WP_172153863.1">
    <property type="nucleotide sequence ID" value="NZ_CP053564.1"/>
</dbReference>
<evidence type="ECO:0000313" key="3">
    <source>
        <dbReference type="Proteomes" id="UP000505377"/>
    </source>
</evidence>
<dbReference type="PRINTS" id="PR00412">
    <property type="entry name" value="EPOXHYDRLASE"/>
</dbReference>
<accession>A0A6M6JDC7</accession>
<evidence type="ECO:0000259" key="1">
    <source>
        <dbReference type="Pfam" id="PF00561"/>
    </source>
</evidence>
<dbReference type="SUPFAM" id="SSF53474">
    <property type="entry name" value="alpha/beta-Hydrolases"/>
    <property type="match status" value="1"/>
</dbReference>
<reference evidence="2 3" key="1">
    <citation type="submission" date="2020-05" db="EMBL/GenBank/DDBJ databases">
        <authorList>
            <person name="Mo P."/>
        </authorList>
    </citation>
    <scope>NUCLEOTIDE SEQUENCE [LARGE SCALE GENOMIC DNA]</scope>
    <source>
        <strain evidence="2 3">Gen01</strain>
    </source>
</reference>